<reference evidence="1" key="1">
    <citation type="submission" date="2013-11" db="EMBL/GenBank/DDBJ databases">
        <title>Draft genome sequence of the broad-host-range Rhizobium sp. LPU83 strain, a member of the low-genetic diversity Oregon-like Rhizobium sp. group.</title>
        <authorList>
            <person name="Wibberg D."/>
            <person name="Puehler A."/>
            <person name="Schlueter A."/>
        </authorList>
    </citation>
    <scope>NUCLEOTIDE SEQUENCE [LARGE SCALE GENOMIC DNA]</scope>
    <source>
        <strain evidence="1">LPU83</strain>
        <plasmid evidence="1">pLPU83d</plasmid>
    </source>
</reference>
<dbReference type="HOGENOM" id="CLU_2668585_0_0_5"/>
<proteinExistence type="predicted"/>
<keyword evidence="1" id="KW-0614">Plasmid</keyword>
<gene>
    <name evidence="1" type="ORF">LPU83_pLPU83d_1870</name>
</gene>
<evidence type="ECO:0000313" key="2">
    <source>
        <dbReference type="Proteomes" id="UP000019443"/>
    </source>
</evidence>
<geneLocation type="plasmid" evidence="1 2">
    <name>pLPU83d</name>
</geneLocation>
<dbReference type="KEGG" id="rhl:LPU83_pLPU83d_1870"/>
<dbReference type="EMBL" id="HG916855">
    <property type="protein sequence ID" value="CDM63240.1"/>
    <property type="molecule type" value="Genomic_DNA"/>
</dbReference>
<keyword evidence="2" id="KW-1185">Reference proteome</keyword>
<name>W6RSU4_9HYPH</name>
<organism evidence="1 2">
    <name type="scientific">Rhizobium favelukesii</name>
    <dbReference type="NCBI Taxonomy" id="348824"/>
    <lineage>
        <taxon>Bacteria</taxon>
        <taxon>Pseudomonadati</taxon>
        <taxon>Pseudomonadota</taxon>
        <taxon>Alphaproteobacteria</taxon>
        <taxon>Hyphomicrobiales</taxon>
        <taxon>Rhizobiaceae</taxon>
        <taxon>Rhizobium/Agrobacterium group</taxon>
        <taxon>Rhizobium</taxon>
    </lineage>
</organism>
<accession>W6RSU4</accession>
<dbReference type="AlphaFoldDB" id="W6RSU4"/>
<evidence type="ECO:0000313" key="1">
    <source>
        <dbReference type="EMBL" id="CDM63240.1"/>
    </source>
</evidence>
<dbReference type="RefSeq" id="WP_051166651.1">
    <property type="nucleotide sequence ID" value="NZ_ATTO01000013.1"/>
</dbReference>
<protein>
    <submittedName>
        <fullName evidence="1">Uncharacterized protein</fullName>
    </submittedName>
</protein>
<dbReference type="Proteomes" id="UP000019443">
    <property type="component" value="Plasmid pLPU83d"/>
</dbReference>
<sequence>MKVVPLDDTDAFLSPASIWETAIKHAQARPDFRADPSILRERLLQNGYIDMPVNESTHLLSQHSRPFTKIPSTGF</sequence>
<dbReference type="PATRIC" id="fig|348824.6.peg.7631"/>